<evidence type="ECO:0000313" key="2">
    <source>
        <dbReference type="EMBL" id="CZT48741.1"/>
    </source>
</evidence>
<dbReference type="EMBL" id="FJVC01000348">
    <property type="protein sequence ID" value="CZT48741.1"/>
    <property type="molecule type" value="Genomic_DNA"/>
</dbReference>
<evidence type="ECO:0000313" key="3">
    <source>
        <dbReference type="Proteomes" id="UP000177625"/>
    </source>
</evidence>
<dbReference type="Proteomes" id="UP000177625">
    <property type="component" value="Unassembled WGS sequence"/>
</dbReference>
<dbReference type="GO" id="GO:0006313">
    <property type="term" value="P:DNA transposition"/>
    <property type="evidence" value="ECO:0007669"/>
    <property type="project" value="InterPro"/>
</dbReference>
<keyword evidence="3" id="KW-1185">Reference proteome</keyword>
<evidence type="ECO:0000259" key="1">
    <source>
        <dbReference type="Pfam" id="PF01498"/>
    </source>
</evidence>
<dbReference type="AlphaFoldDB" id="A0A1E1MI02"/>
<sequence>MVQINADSYFLTPLEVHPTSNQSFNASLLCIVASAARGKHRSLLSEVATARLYIIDTFGHLASLGMFSEALTPTSTFLFRTPRRKHRRLPRCILSQLGGERVRRTISEVIIEAPEALNRPKYTKAPELTRDQRRDITLLHSIGWSYSQISSYLPFTPTIRQINYTINTRATPKKKPGRPPILTQAQVEELVEFVCASKQNRRMSYTQLANALEFGVKKDAIRSALLREGFHRRLAMRKPPISETNRKIRLA</sequence>
<dbReference type="InterPro" id="IPR002492">
    <property type="entry name" value="Transposase_Tc1-like"/>
</dbReference>
<dbReference type="GO" id="GO:0015074">
    <property type="term" value="P:DNA integration"/>
    <property type="evidence" value="ECO:0007669"/>
    <property type="project" value="InterPro"/>
</dbReference>
<accession>A0A1E1MI02</accession>
<reference evidence="3" key="1">
    <citation type="submission" date="2016-03" db="EMBL/GenBank/DDBJ databases">
        <authorList>
            <person name="Guldener U."/>
        </authorList>
    </citation>
    <scope>NUCLEOTIDE SEQUENCE [LARGE SCALE GENOMIC DNA]</scope>
</reference>
<dbReference type="GO" id="GO:0003677">
    <property type="term" value="F:DNA binding"/>
    <property type="evidence" value="ECO:0007669"/>
    <property type="project" value="InterPro"/>
</dbReference>
<gene>
    <name evidence="2" type="ORF">RSE6_09487</name>
</gene>
<name>A0A1E1MI02_RHYSE</name>
<protein>
    <recommendedName>
        <fullName evidence="1">Transposase Tc1-like domain-containing protein</fullName>
    </recommendedName>
</protein>
<dbReference type="Pfam" id="PF01498">
    <property type="entry name" value="HTH_Tnp_Tc3_2"/>
    <property type="match status" value="1"/>
</dbReference>
<proteinExistence type="predicted"/>
<feature type="domain" description="Transposase Tc1-like" evidence="1">
    <location>
        <begin position="197"/>
        <end position="250"/>
    </location>
</feature>
<organism evidence="2 3">
    <name type="scientific">Rhynchosporium secalis</name>
    <name type="common">Barley scald fungus</name>
    <dbReference type="NCBI Taxonomy" id="38038"/>
    <lineage>
        <taxon>Eukaryota</taxon>
        <taxon>Fungi</taxon>
        <taxon>Dikarya</taxon>
        <taxon>Ascomycota</taxon>
        <taxon>Pezizomycotina</taxon>
        <taxon>Leotiomycetes</taxon>
        <taxon>Helotiales</taxon>
        <taxon>Ploettnerulaceae</taxon>
        <taxon>Rhynchosporium</taxon>
    </lineage>
</organism>